<name>A0ABV5F6T3_9FLAO</name>
<protein>
    <recommendedName>
        <fullName evidence="3">HNH endonuclease</fullName>
    </recommendedName>
</protein>
<keyword evidence="2" id="KW-1185">Reference proteome</keyword>
<accession>A0ABV5F6T3</accession>
<dbReference type="Proteomes" id="UP001589585">
    <property type="component" value="Unassembled WGS sequence"/>
</dbReference>
<gene>
    <name evidence="1" type="ORF">ACFFU9_00235</name>
</gene>
<evidence type="ECO:0008006" key="3">
    <source>
        <dbReference type="Google" id="ProtNLM"/>
    </source>
</evidence>
<dbReference type="EMBL" id="JBHMFC010000001">
    <property type="protein sequence ID" value="MFB9055157.1"/>
    <property type="molecule type" value="Genomic_DNA"/>
</dbReference>
<dbReference type="RefSeq" id="WP_379859344.1">
    <property type="nucleotide sequence ID" value="NZ_JBHMFC010000001.1"/>
</dbReference>
<evidence type="ECO:0000313" key="1">
    <source>
        <dbReference type="EMBL" id="MFB9055157.1"/>
    </source>
</evidence>
<evidence type="ECO:0000313" key="2">
    <source>
        <dbReference type="Proteomes" id="UP001589585"/>
    </source>
</evidence>
<organism evidence="1 2">
    <name type="scientific">Mariniflexile ostreae</name>
    <dbReference type="NCBI Taxonomy" id="1520892"/>
    <lineage>
        <taxon>Bacteria</taxon>
        <taxon>Pseudomonadati</taxon>
        <taxon>Bacteroidota</taxon>
        <taxon>Flavobacteriia</taxon>
        <taxon>Flavobacteriales</taxon>
        <taxon>Flavobacteriaceae</taxon>
        <taxon>Mariniflexile</taxon>
    </lineage>
</organism>
<proteinExistence type="predicted"/>
<sequence>MDLIENLVSFFKKPKEETEKQSPEGTCPVCWGYQEYDAKIRQIYKDKQIDVNNHRDSYTMMQKFVIEHIDGIHLKKGKTEACPTCGSNLKSESDKHLNKF</sequence>
<comment type="caution">
    <text evidence="1">The sequence shown here is derived from an EMBL/GenBank/DDBJ whole genome shotgun (WGS) entry which is preliminary data.</text>
</comment>
<reference evidence="1 2" key="1">
    <citation type="submission" date="2024-09" db="EMBL/GenBank/DDBJ databases">
        <authorList>
            <person name="Sun Q."/>
            <person name="Mori K."/>
        </authorList>
    </citation>
    <scope>NUCLEOTIDE SEQUENCE [LARGE SCALE GENOMIC DNA]</scope>
    <source>
        <strain evidence="1 2">CECT 8622</strain>
    </source>
</reference>